<evidence type="ECO:0000256" key="1">
    <source>
        <dbReference type="ARBA" id="ARBA00012416"/>
    </source>
</evidence>
<evidence type="ECO:0000259" key="6">
    <source>
        <dbReference type="Pfam" id="PF01138"/>
    </source>
</evidence>
<dbReference type="EMBL" id="JADINC010000050">
    <property type="protein sequence ID" value="MBO8425475.1"/>
    <property type="molecule type" value="Genomic_DNA"/>
</dbReference>
<protein>
    <recommendedName>
        <fullName evidence="1">polyribonucleotide nucleotidyltransferase</fullName>
        <ecNumber evidence="1">2.7.7.8</ecNumber>
    </recommendedName>
</protein>
<proteinExistence type="predicted"/>
<dbReference type="SUPFAM" id="SSF54211">
    <property type="entry name" value="Ribosomal protein S5 domain 2-like"/>
    <property type="match status" value="1"/>
</dbReference>
<organism evidence="7 8">
    <name type="scientific">Candidatus Enterousia avistercoris</name>
    <dbReference type="NCBI Taxonomy" id="2840788"/>
    <lineage>
        <taxon>Bacteria</taxon>
        <taxon>Pseudomonadati</taxon>
        <taxon>Pseudomonadota</taxon>
        <taxon>Alphaproteobacteria</taxon>
        <taxon>Candidatus Enterousia</taxon>
    </lineage>
</organism>
<keyword evidence="2" id="KW-0808">Transferase</keyword>
<dbReference type="GO" id="GO:0004654">
    <property type="term" value="F:polyribonucleotide nucleotidyltransferase activity"/>
    <property type="evidence" value="ECO:0007669"/>
    <property type="project" value="UniProtKB-EC"/>
</dbReference>
<dbReference type="PANTHER" id="PTHR11252:SF0">
    <property type="entry name" value="POLYRIBONUCLEOTIDE NUCLEOTIDYLTRANSFERASE 1, MITOCHONDRIAL"/>
    <property type="match status" value="1"/>
</dbReference>
<keyword evidence="4" id="KW-0460">Magnesium</keyword>
<evidence type="ECO:0000313" key="7">
    <source>
        <dbReference type="EMBL" id="MBO8425475.1"/>
    </source>
</evidence>
<keyword evidence="3" id="KW-0548">Nucleotidyltransferase</keyword>
<sequence>MLFGLFNKEEKTHLNNPVAVEIPYGDETLRLETGRMAKQANGAVLATMGGTMVLATVCAEKTAVEGQDFFPLTVDYQEKFASAGRIPGSRDRREGKASTAETLTARLIDRPIRPLFPETFKNKVQIVVQVFSYDKKNQPDILSMIAASAALSLSGVPFAGPIGAARVGYM</sequence>
<dbReference type="GO" id="GO:0006402">
    <property type="term" value="P:mRNA catabolic process"/>
    <property type="evidence" value="ECO:0007669"/>
    <property type="project" value="InterPro"/>
</dbReference>
<dbReference type="GO" id="GO:0005829">
    <property type="term" value="C:cytosol"/>
    <property type="evidence" value="ECO:0007669"/>
    <property type="project" value="TreeGrafter"/>
</dbReference>
<dbReference type="GO" id="GO:0003723">
    <property type="term" value="F:RNA binding"/>
    <property type="evidence" value="ECO:0007669"/>
    <property type="project" value="UniProtKB-KW"/>
</dbReference>
<reference evidence="7" key="1">
    <citation type="submission" date="2020-10" db="EMBL/GenBank/DDBJ databases">
        <authorList>
            <person name="Gilroy R."/>
        </authorList>
    </citation>
    <scope>NUCLEOTIDE SEQUENCE</scope>
    <source>
        <strain evidence="7">8207</strain>
    </source>
</reference>
<evidence type="ECO:0000256" key="2">
    <source>
        <dbReference type="ARBA" id="ARBA00022679"/>
    </source>
</evidence>
<dbReference type="Pfam" id="PF01138">
    <property type="entry name" value="RNase_PH"/>
    <property type="match status" value="1"/>
</dbReference>
<dbReference type="AlphaFoldDB" id="A0A9D9DE23"/>
<dbReference type="Proteomes" id="UP000823630">
    <property type="component" value="Unassembled WGS sequence"/>
</dbReference>
<comment type="caution">
    <text evidence="7">The sequence shown here is derived from an EMBL/GenBank/DDBJ whole genome shotgun (WGS) entry which is preliminary data.</text>
</comment>
<keyword evidence="5" id="KW-0694">RNA-binding</keyword>
<feature type="domain" description="Exoribonuclease phosphorolytic" evidence="6">
    <location>
        <begin position="29"/>
        <end position="157"/>
    </location>
</feature>
<dbReference type="Gene3D" id="3.30.230.70">
    <property type="entry name" value="GHMP Kinase, N-terminal domain"/>
    <property type="match status" value="1"/>
</dbReference>
<reference evidence="7" key="2">
    <citation type="journal article" date="2021" name="PeerJ">
        <title>Extensive microbial diversity within the chicken gut microbiome revealed by metagenomics and culture.</title>
        <authorList>
            <person name="Gilroy R."/>
            <person name="Ravi A."/>
            <person name="Getino M."/>
            <person name="Pursley I."/>
            <person name="Horton D.L."/>
            <person name="Alikhan N.F."/>
            <person name="Baker D."/>
            <person name="Gharbi K."/>
            <person name="Hall N."/>
            <person name="Watson M."/>
            <person name="Adriaenssens E.M."/>
            <person name="Foster-Nyarko E."/>
            <person name="Jarju S."/>
            <person name="Secka A."/>
            <person name="Antonio M."/>
            <person name="Oren A."/>
            <person name="Chaudhuri R.R."/>
            <person name="La Ragione R."/>
            <person name="Hildebrand F."/>
            <person name="Pallen M.J."/>
        </authorList>
    </citation>
    <scope>NUCLEOTIDE SEQUENCE</scope>
    <source>
        <strain evidence="7">8207</strain>
    </source>
</reference>
<dbReference type="EC" id="2.7.7.8" evidence="1"/>
<dbReference type="GO" id="GO:0000175">
    <property type="term" value="F:3'-5'-RNA exonuclease activity"/>
    <property type="evidence" value="ECO:0007669"/>
    <property type="project" value="TreeGrafter"/>
</dbReference>
<dbReference type="FunFam" id="3.30.230.70:FF:000001">
    <property type="entry name" value="Polyribonucleotide nucleotidyltransferase"/>
    <property type="match status" value="1"/>
</dbReference>
<evidence type="ECO:0000313" key="8">
    <source>
        <dbReference type="Proteomes" id="UP000823630"/>
    </source>
</evidence>
<dbReference type="InterPro" id="IPR001247">
    <property type="entry name" value="ExoRNase_PH_dom1"/>
</dbReference>
<evidence type="ECO:0000256" key="4">
    <source>
        <dbReference type="ARBA" id="ARBA00022842"/>
    </source>
</evidence>
<feature type="non-terminal residue" evidence="7">
    <location>
        <position position="170"/>
    </location>
</feature>
<gene>
    <name evidence="7" type="ORF">IAC69_03285</name>
</gene>
<dbReference type="InterPro" id="IPR012162">
    <property type="entry name" value="PNPase"/>
</dbReference>
<evidence type="ECO:0000256" key="3">
    <source>
        <dbReference type="ARBA" id="ARBA00022695"/>
    </source>
</evidence>
<dbReference type="InterPro" id="IPR027408">
    <property type="entry name" value="PNPase/RNase_PH_dom_sf"/>
</dbReference>
<dbReference type="PANTHER" id="PTHR11252">
    <property type="entry name" value="POLYRIBONUCLEOTIDE NUCLEOTIDYLTRANSFERASE"/>
    <property type="match status" value="1"/>
</dbReference>
<dbReference type="InterPro" id="IPR020568">
    <property type="entry name" value="Ribosomal_Su5_D2-typ_SF"/>
</dbReference>
<name>A0A9D9DE23_9PROT</name>
<accession>A0A9D9DE23</accession>
<evidence type="ECO:0000256" key="5">
    <source>
        <dbReference type="ARBA" id="ARBA00022884"/>
    </source>
</evidence>